<feature type="binding site" evidence="4">
    <location>
        <position position="289"/>
    </location>
    <ligand>
        <name>allantoate</name>
        <dbReference type="ChEBI" id="CHEBI:17536"/>
    </ligand>
</feature>
<dbReference type="SUPFAM" id="SSF53187">
    <property type="entry name" value="Zn-dependent exopeptidases"/>
    <property type="match status" value="1"/>
</dbReference>
<organism evidence="6 7">
    <name type="scientific">Selenomonas ruminantium</name>
    <dbReference type="NCBI Taxonomy" id="971"/>
    <lineage>
        <taxon>Bacteria</taxon>
        <taxon>Bacillati</taxon>
        <taxon>Bacillota</taxon>
        <taxon>Negativicutes</taxon>
        <taxon>Selenomonadales</taxon>
        <taxon>Selenomonadaceae</taxon>
        <taxon>Selenomonas</taxon>
    </lineage>
</organism>
<keyword evidence="3" id="KW-0862">Zinc</keyword>
<feature type="domain" description="Peptidase M20 dimerisation" evidence="5">
    <location>
        <begin position="216"/>
        <end position="311"/>
    </location>
</feature>
<dbReference type="RefSeq" id="WP_074673533.1">
    <property type="nucleotide sequence ID" value="NZ_FNQG01000020.1"/>
</dbReference>
<dbReference type="Pfam" id="PF01546">
    <property type="entry name" value="Peptidase_M20"/>
    <property type="match status" value="1"/>
</dbReference>
<evidence type="ECO:0000259" key="5">
    <source>
        <dbReference type="Pfam" id="PF07687"/>
    </source>
</evidence>
<feature type="binding site" evidence="3">
    <location>
        <position position="190"/>
    </location>
    <ligand>
        <name>Zn(2+)</name>
        <dbReference type="ChEBI" id="CHEBI:29105"/>
        <label>1</label>
    </ligand>
</feature>
<sequence>MISRERMSRDFAEMAKCSDTQGEQGITRLAFSDSDWQGRAYIISQMKEAGLMVREDAFGNVIGRLEGKQKDLPPVLFGSHGDSVPSGGNYDGAVGILAAVEVIRSLKEEGFVPEHPLEVVLFMCEESSRFGAATLGSRAMRGKLTKEDLQRLQDGQGKALYDVLRERGLQPDKLDTAIYPQPPKAFFEVHIEQGKVLEHAQIPLGVVTGIAAPTRMRVYLHGKADHSGATPMNLRHDGLCAAAEIVLKLEELAAVRCEPPVVGTVGILKVQPGVMNVIPGECELGVDIRSISATAKDAVEAGLRQAIGEICQRRDIAYDIKEVSKEEPVAMRPAMVKFLEGICQEQGQKSMALPSGAGHDGMHWADFAPVGMLFIPCREGISHNPAEYASLEDILNVTGILEAAVKAASQADRSFWPLADFE</sequence>
<feature type="binding site" evidence="3">
    <location>
        <position position="383"/>
    </location>
    <ligand>
        <name>Zn(2+)</name>
        <dbReference type="ChEBI" id="CHEBI:29105"/>
        <label>2</label>
    </ligand>
</feature>
<dbReference type="Gene3D" id="3.40.630.10">
    <property type="entry name" value="Zn peptidases"/>
    <property type="match status" value="1"/>
</dbReference>
<dbReference type="Pfam" id="PF07687">
    <property type="entry name" value="M20_dimer"/>
    <property type="match status" value="1"/>
</dbReference>
<dbReference type="EMBL" id="FNQG01000020">
    <property type="protein sequence ID" value="SEA36140.1"/>
    <property type="molecule type" value="Genomic_DNA"/>
</dbReference>
<dbReference type="PANTHER" id="PTHR32494">
    <property type="entry name" value="ALLANTOATE DEIMINASE-RELATED"/>
    <property type="match status" value="1"/>
</dbReference>
<feature type="binding site" evidence="3">
    <location>
        <position position="91"/>
    </location>
    <ligand>
        <name>Zn(2+)</name>
        <dbReference type="ChEBI" id="CHEBI:29105"/>
        <label>1</label>
    </ligand>
</feature>
<dbReference type="SUPFAM" id="SSF55031">
    <property type="entry name" value="Bacterial exopeptidase dimerisation domain"/>
    <property type="match status" value="1"/>
</dbReference>
<evidence type="ECO:0000313" key="6">
    <source>
        <dbReference type="EMBL" id="SEA36140.1"/>
    </source>
</evidence>
<dbReference type="InterPro" id="IPR010158">
    <property type="entry name" value="Amidase_Cbmase"/>
</dbReference>
<dbReference type="NCBIfam" id="TIGR01879">
    <property type="entry name" value="hydantase"/>
    <property type="match status" value="1"/>
</dbReference>
<evidence type="ECO:0000313" key="7">
    <source>
        <dbReference type="Proteomes" id="UP000183469"/>
    </source>
</evidence>
<evidence type="ECO:0000256" key="2">
    <source>
        <dbReference type="ARBA" id="ARBA00022801"/>
    </source>
</evidence>
<dbReference type="OrthoDB" id="9808195at2"/>
<dbReference type="PIRSF" id="PIRSF001235">
    <property type="entry name" value="Amidase_carbamoylase"/>
    <property type="match status" value="1"/>
</dbReference>
<dbReference type="NCBIfam" id="NF006771">
    <property type="entry name" value="PRK09290.1-5"/>
    <property type="match status" value="1"/>
</dbReference>
<evidence type="ECO:0000256" key="1">
    <source>
        <dbReference type="ARBA" id="ARBA00006153"/>
    </source>
</evidence>
<gene>
    <name evidence="6" type="ORF">SAMN05660648_02923</name>
</gene>
<dbReference type="PANTHER" id="PTHR32494:SF5">
    <property type="entry name" value="ALLANTOATE AMIDOHYDROLASE"/>
    <property type="match status" value="1"/>
</dbReference>
<feature type="binding site" evidence="3">
    <location>
        <position position="126"/>
    </location>
    <ligand>
        <name>Zn(2+)</name>
        <dbReference type="ChEBI" id="CHEBI:29105"/>
        <label>2</label>
    </ligand>
</feature>
<dbReference type="GO" id="GO:0016813">
    <property type="term" value="F:hydrolase activity, acting on carbon-nitrogen (but not peptide) bonds, in linear amidines"/>
    <property type="evidence" value="ECO:0007669"/>
    <property type="project" value="InterPro"/>
</dbReference>
<feature type="binding site" evidence="3">
    <location>
        <position position="91"/>
    </location>
    <ligand>
        <name>Zn(2+)</name>
        <dbReference type="ChEBI" id="CHEBI:29105"/>
        <label>2</label>
    </ligand>
</feature>
<protein>
    <submittedName>
        <fullName evidence="6">N-carbamoyl-L-amino-acid hydrolase</fullName>
    </submittedName>
</protein>
<dbReference type="Proteomes" id="UP000183469">
    <property type="component" value="Unassembled WGS sequence"/>
</dbReference>
<feature type="binding site" evidence="4">
    <location>
        <position position="215"/>
    </location>
    <ligand>
        <name>allantoate</name>
        <dbReference type="ChEBI" id="CHEBI:17536"/>
    </ligand>
</feature>
<feature type="binding site" evidence="4">
    <location>
        <position position="276"/>
    </location>
    <ligand>
        <name>allantoate</name>
        <dbReference type="ChEBI" id="CHEBI:17536"/>
    </ligand>
</feature>
<accession>A0A1H4AJP4</accession>
<evidence type="ECO:0000256" key="4">
    <source>
        <dbReference type="PIRSR" id="PIRSR001235-2"/>
    </source>
</evidence>
<reference evidence="6 7" key="1">
    <citation type="submission" date="2016-10" db="EMBL/GenBank/DDBJ databases">
        <authorList>
            <person name="de Groot N.N."/>
        </authorList>
    </citation>
    <scope>NUCLEOTIDE SEQUENCE [LARGE SCALE GENOMIC DNA]</scope>
    <source>
        <strain evidence="6 7">DSM 2872</strain>
    </source>
</reference>
<keyword evidence="3" id="KW-0479">Metal-binding</keyword>
<dbReference type="InterPro" id="IPR002933">
    <property type="entry name" value="Peptidase_M20"/>
</dbReference>
<name>A0A1H4AJP4_SELRU</name>
<evidence type="ECO:0000256" key="3">
    <source>
        <dbReference type="PIRSR" id="PIRSR001235-1"/>
    </source>
</evidence>
<dbReference type="Gene3D" id="3.30.70.360">
    <property type="match status" value="1"/>
</dbReference>
<dbReference type="GO" id="GO:0046872">
    <property type="term" value="F:metal ion binding"/>
    <property type="evidence" value="ECO:0007669"/>
    <property type="project" value="UniProtKB-KW"/>
</dbReference>
<comment type="cofactor">
    <cofactor evidence="3">
        <name>Zn(2+)</name>
        <dbReference type="ChEBI" id="CHEBI:29105"/>
    </cofactor>
    <text evidence="3">Binds 2 Zn(2+) ions per subunit.</text>
</comment>
<comment type="similarity">
    <text evidence="1">Belongs to the peptidase M20 family.</text>
</comment>
<feature type="binding site" evidence="3">
    <location>
        <position position="80"/>
    </location>
    <ligand>
        <name>Zn(2+)</name>
        <dbReference type="ChEBI" id="CHEBI:29105"/>
        <label>1</label>
    </ligand>
</feature>
<dbReference type="CDD" id="cd03884">
    <property type="entry name" value="M20_bAS"/>
    <property type="match status" value="1"/>
</dbReference>
<dbReference type="InterPro" id="IPR036264">
    <property type="entry name" value="Bact_exopeptidase_dim_dom"/>
</dbReference>
<keyword evidence="2 6" id="KW-0378">Hydrolase</keyword>
<dbReference type="InterPro" id="IPR011650">
    <property type="entry name" value="Peptidase_M20_dimer"/>
</dbReference>
<dbReference type="AlphaFoldDB" id="A0A1H4AJP4"/>
<proteinExistence type="inferred from homology"/>